<sequence length="177" mass="20156">MDRSSSSQPKAAPPASGLTHDLIAFTPALRTYFARKTRNMNIVDDLVQDVMVRVLARRTQDEIENPQAYLFRTAANVLRDKARRDMVRKVEQQKSLTEFDHPVEECSPDRVIFAREEIARLIAVLQELPERTRDIFLMKRFDGLSHAEISARVGLSVSGIEKQIAKAVSHLARRMAK</sequence>
<keyword evidence="4" id="KW-0804">Transcription</keyword>
<evidence type="ECO:0000313" key="8">
    <source>
        <dbReference type="Proteomes" id="UP000013201"/>
    </source>
</evidence>
<evidence type="ECO:0000313" key="7">
    <source>
        <dbReference type="EMBL" id="CCW18156.1"/>
    </source>
</evidence>
<dbReference type="Proteomes" id="UP000013201">
    <property type="component" value="Unassembled WGS sequence"/>
</dbReference>
<organism evidence="7 8">
    <name type="scientific">Sphingobium indicum BiD32</name>
    <dbReference type="NCBI Taxonomy" id="1301087"/>
    <lineage>
        <taxon>Bacteria</taxon>
        <taxon>Pseudomonadati</taxon>
        <taxon>Pseudomonadota</taxon>
        <taxon>Alphaproteobacteria</taxon>
        <taxon>Sphingomonadales</taxon>
        <taxon>Sphingomonadaceae</taxon>
        <taxon>Sphingobium</taxon>
    </lineage>
</organism>
<dbReference type="GO" id="GO:0003677">
    <property type="term" value="F:DNA binding"/>
    <property type="evidence" value="ECO:0007669"/>
    <property type="project" value="InterPro"/>
</dbReference>
<dbReference type="SUPFAM" id="SSF88946">
    <property type="entry name" value="Sigma2 domain of RNA polymerase sigma factors"/>
    <property type="match status" value="1"/>
</dbReference>
<dbReference type="InterPro" id="IPR036388">
    <property type="entry name" value="WH-like_DNA-bd_sf"/>
</dbReference>
<reference evidence="8" key="2">
    <citation type="submission" date="2013-04" db="EMBL/GenBank/DDBJ databases">
        <title>Bisphenol A degrading Sphingobium sp. strain BiD32.</title>
        <authorList>
            <person name="Nielsen J.L."/>
            <person name="Zhou N.A."/>
            <person name="Kjeldal H."/>
        </authorList>
    </citation>
    <scope>NUCLEOTIDE SEQUENCE [LARGE SCALE GENOMIC DNA]</scope>
    <source>
        <strain evidence="8">BiD32</strain>
    </source>
</reference>
<dbReference type="InterPro" id="IPR013324">
    <property type="entry name" value="RNA_pol_sigma_r3/r4-like"/>
</dbReference>
<protein>
    <submittedName>
        <fullName evidence="7">Sigma-70 factor FpvI (ECF subfamily), controling pyoverdin biosynthesis @ FIG006045: Sigma factor, ECF subfamily</fullName>
    </submittedName>
</protein>
<dbReference type="SUPFAM" id="SSF88659">
    <property type="entry name" value="Sigma3 and sigma4 domains of RNA polymerase sigma factors"/>
    <property type="match status" value="1"/>
</dbReference>
<proteinExistence type="inferred from homology"/>
<dbReference type="Pfam" id="PF08281">
    <property type="entry name" value="Sigma70_r4_2"/>
    <property type="match status" value="1"/>
</dbReference>
<dbReference type="EMBL" id="CAVK010000123">
    <property type="protein sequence ID" value="CCW18156.1"/>
    <property type="molecule type" value="Genomic_DNA"/>
</dbReference>
<evidence type="ECO:0000256" key="4">
    <source>
        <dbReference type="ARBA" id="ARBA00023163"/>
    </source>
</evidence>
<accession>N1MMH5</accession>
<dbReference type="InterPro" id="IPR013325">
    <property type="entry name" value="RNA_pol_sigma_r2"/>
</dbReference>
<dbReference type="InterPro" id="IPR013249">
    <property type="entry name" value="RNA_pol_sigma70_r4_t2"/>
</dbReference>
<evidence type="ECO:0000256" key="3">
    <source>
        <dbReference type="ARBA" id="ARBA00023082"/>
    </source>
</evidence>
<reference evidence="7 8" key="1">
    <citation type="submission" date="2013-03" db="EMBL/GenBank/DDBJ databases">
        <authorList>
            <person name="Le V."/>
        </authorList>
    </citation>
    <scope>NUCLEOTIDE SEQUENCE [LARGE SCALE GENOMIC DNA]</scope>
    <source>
        <strain evidence="7 8">BiD32</strain>
    </source>
</reference>
<keyword evidence="8" id="KW-1185">Reference proteome</keyword>
<dbReference type="Gene3D" id="1.10.1740.10">
    <property type="match status" value="1"/>
</dbReference>
<feature type="domain" description="RNA polymerase sigma factor 70 region 4 type 2" evidence="6">
    <location>
        <begin position="120"/>
        <end position="171"/>
    </location>
</feature>
<dbReference type="Gene3D" id="1.10.10.10">
    <property type="entry name" value="Winged helix-like DNA-binding domain superfamily/Winged helix DNA-binding domain"/>
    <property type="match status" value="1"/>
</dbReference>
<evidence type="ECO:0000259" key="5">
    <source>
        <dbReference type="Pfam" id="PF04542"/>
    </source>
</evidence>
<dbReference type="OrthoDB" id="7628065at2"/>
<evidence type="ECO:0000259" key="6">
    <source>
        <dbReference type="Pfam" id="PF08281"/>
    </source>
</evidence>
<dbReference type="PANTHER" id="PTHR43133:SF63">
    <property type="entry name" value="RNA POLYMERASE SIGMA FACTOR FECI-RELATED"/>
    <property type="match status" value="1"/>
</dbReference>
<dbReference type="CDD" id="cd06171">
    <property type="entry name" value="Sigma70_r4"/>
    <property type="match status" value="1"/>
</dbReference>
<keyword evidence="2" id="KW-0805">Transcription regulation</keyword>
<dbReference type="Pfam" id="PF04542">
    <property type="entry name" value="Sigma70_r2"/>
    <property type="match status" value="1"/>
</dbReference>
<comment type="caution">
    <text evidence="7">The sequence shown here is derived from an EMBL/GenBank/DDBJ whole genome shotgun (WGS) entry which is preliminary data.</text>
</comment>
<dbReference type="RefSeq" id="WP_006957727.1">
    <property type="nucleotide sequence ID" value="NZ_CAVK010000123.1"/>
</dbReference>
<dbReference type="GO" id="GO:0016987">
    <property type="term" value="F:sigma factor activity"/>
    <property type="evidence" value="ECO:0007669"/>
    <property type="project" value="UniProtKB-KW"/>
</dbReference>
<dbReference type="NCBIfam" id="TIGR02937">
    <property type="entry name" value="sigma70-ECF"/>
    <property type="match status" value="1"/>
</dbReference>
<comment type="similarity">
    <text evidence="1">Belongs to the sigma-70 factor family. ECF subfamily.</text>
</comment>
<dbReference type="InterPro" id="IPR007627">
    <property type="entry name" value="RNA_pol_sigma70_r2"/>
</dbReference>
<name>N1MMH5_9SPHN</name>
<feature type="domain" description="RNA polymerase sigma-70 region 2" evidence="5">
    <location>
        <begin position="27"/>
        <end position="84"/>
    </location>
</feature>
<dbReference type="AlphaFoldDB" id="N1MMH5"/>
<evidence type="ECO:0000256" key="1">
    <source>
        <dbReference type="ARBA" id="ARBA00010641"/>
    </source>
</evidence>
<dbReference type="GO" id="GO:0006352">
    <property type="term" value="P:DNA-templated transcription initiation"/>
    <property type="evidence" value="ECO:0007669"/>
    <property type="project" value="InterPro"/>
</dbReference>
<gene>
    <name evidence="7" type="ORF">EBBID32_25070</name>
</gene>
<keyword evidence="3" id="KW-0731">Sigma factor</keyword>
<dbReference type="InterPro" id="IPR039425">
    <property type="entry name" value="RNA_pol_sigma-70-like"/>
</dbReference>
<evidence type="ECO:0000256" key="2">
    <source>
        <dbReference type="ARBA" id="ARBA00023015"/>
    </source>
</evidence>
<dbReference type="PANTHER" id="PTHR43133">
    <property type="entry name" value="RNA POLYMERASE ECF-TYPE SIGMA FACTO"/>
    <property type="match status" value="1"/>
</dbReference>
<dbReference type="InterPro" id="IPR014284">
    <property type="entry name" value="RNA_pol_sigma-70_dom"/>
</dbReference>